<gene>
    <name evidence="2" type="ORF">PRECH8_19050</name>
</gene>
<sequence>MTPMNNQEEHELKKRDLKQSAEQAPAERSQSMQRSEDDADEALQAFLHARDEGPNQC</sequence>
<feature type="compositionally biased region" description="Basic and acidic residues" evidence="1">
    <location>
        <begin position="48"/>
        <end position="57"/>
    </location>
</feature>
<evidence type="ECO:0000256" key="1">
    <source>
        <dbReference type="SAM" id="MobiDB-lite"/>
    </source>
</evidence>
<dbReference type="RefSeq" id="WP_200966845.1">
    <property type="nucleotide sequence ID" value="NZ_BMAQ01000021.1"/>
</dbReference>
<feature type="region of interest" description="Disordered" evidence="1">
    <location>
        <begin position="1"/>
        <end position="57"/>
    </location>
</feature>
<evidence type="ECO:0000313" key="3">
    <source>
        <dbReference type="Proteomes" id="UP000654993"/>
    </source>
</evidence>
<proteinExistence type="predicted"/>
<comment type="caution">
    <text evidence="2">The sequence shown here is derived from an EMBL/GenBank/DDBJ whole genome shotgun (WGS) entry which is preliminary data.</text>
</comment>
<dbReference type="AlphaFoldDB" id="A0A916QFD8"/>
<reference evidence="2" key="2">
    <citation type="journal article" date="2021" name="Data Brief">
        <title>Draft genome sequence data of the facultative, thermophilic, xylanolytic bacterium Paenibacillus sp. strain DA-C8.</title>
        <authorList>
            <person name="Chhe C."/>
            <person name="Uke A."/>
            <person name="Baramee S."/>
            <person name="Ungkulpasvich U."/>
            <person name="Tachaapaikoon C."/>
            <person name="Pason P."/>
            <person name="Waeonukul R."/>
            <person name="Ratanakhanokchai K."/>
            <person name="Kosugi A."/>
        </authorList>
    </citation>
    <scope>NUCLEOTIDE SEQUENCE</scope>
    <source>
        <strain evidence="2">DA-C8</strain>
    </source>
</reference>
<protein>
    <submittedName>
        <fullName evidence="2">Uncharacterized protein</fullName>
    </submittedName>
</protein>
<dbReference type="Proteomes" id="UP000654993">
    <property type="component" value="Unassembled WGS sequence"/>
</dbReference>
<organism evidence="2 3">
    <name type="scientific">Insulibacter thermoxylanivorax</name>
    <dbReference type="NCBI Taxonomy" id="2749268"/>
    <lineage>
        <taxon>Bacteria</taxon>
        <taxon>Bacillati</taxon>
        <taxon>Bacillota</taxon>
        <taxon>Bacilli</taxon>
        <taxon>Bacillales</taxon>
        <taxon>Paenibacillaceae</taxon>
        <taxon>Insulibacter</taxon>
    </lineage>
</organism>
<reference evidence="2" key="1">
    <citation type="submission" date="2020-08" db="EMBL/GenBank/DDBJ databases">
        <authorList>
            <person name="Uke A."/>
            <person name="Chhe C."/>
            <person name="Baramee S."/>
            <person name="Kosugi A."/>
        </authorList>
    </citation>
    <scope>NUCLEOTIDE SEQUENCE</scope>
    <source>
        <strain evidence="2">DA-C8</strain>
    </source>
</reference>
<feature type="compositionally biased region" description="Basic and acidic residues" evidence="1">
    <location>
        <begin position="7"/>
        <end position="19"/>
    </location>
</feature>
<name>A0A916QFD8_9BACL</name>
<evidence type="ECO:0000313" key="2">
    <source>
        <dbReference type="EMBL" id="GFR38609.1"/>
    </source>
</evidence>
<accession>A0A916QFD8</accession>
<dbReference type="EMBL" id="BMAQ01000021">
    <property type="protein sequence ID" value="GFR38609.1"/>
    <property type="molecule type" value="Genomic_DNA"/>
</dbReference>
<keyword evidence="3" id="KW-1185">Reference proteome</keyword>